<comment type="caution">
    <text evidence="2">The sequence shown here is derived from an EMBL/GenBank/DDBJ whole genome shotgun (WGS) entry which is preliminary data.</text>
</comment>
<feature type="chain" id="PRO_5035944241" evidence="1">
    <location>
        <begin position="21"/>
        <end position="95"/>
    </location>
</feature>
<feature type="signal peptide" evidence="1">
    <location>
        <begin position="1"/>
        <end position="20"/>
    </location>
</feature>
<dbReference type="AlphaFoldDB" id="A0A8T0D3H5"/>
<evidence type="ECO:0000313" key="2">
    <source>
        <dbReference type="EMBL" id="KAF8562399.1"/>
    </source>
</evidence>
<evidence type="ECO:0000313" key="3">
    <source>
        <dbReference type="Proteomes" id="UP000699462"/>
    </source>
</evidence>
<gene>
    <name evidence="2" type="ORF">P879_03999</name>
</gene>
<protein>
    <submittedName>
        <fullName evidence="2">Uncharacterized protein</fullName>
    </submittedName>
</protein>
<proteinExistence type="predicted"/>
<reference evidence="2 3" key="1">
    <citation type="submission" date="2019-07" db="EMBL/GenBank/DDBJ databases">
        <title>Annotation for the trematode Paragonimus westermani.</title>
        <authorList>
            <person name="Choi Y.-J."/>
        </authorList>
    </citation>
    <scope>NUCLEOTIDE SEQUENCE [LARGE SCALE GENOMIC DNA]</scope>
    <source>
        <strain evidence="2">180907_Pwestermani</strain>
    </source>
</reference>
<keyword evidence="1" id="KW-0732">Signal</keyword>
<evidence type="ECO:0000256" key="1">
    <source>
        <dbReference type="SAM" id="SignalP"/>
    </source>
</evidence>
<dbReference type="Proteomes" id="UP000699462">
    <property type="component" value="Unassembled WGS sequence"/>
</dbReference>
<sequence>MKYTLIILLAVLLAQDTVHCADDNTDDVECEKVADQIVWNFVIQMRRTMDDLGCLIETRVKKYLEKDGLGLKLLEFGKILNKKFASKLDELSMYY</sequence>
<dbReference type="OrthoDB" id="6227181at2759"/>
<name>A0A8T0D3H5_9TREM</name>
<organism evidence="2 3">
    <name type="scientific">Paragonimus westermani</name>
    <dbReference type="NCBI Taxonomy" id="34504"/>
    <lineage>
        <taxon>Eukaryota</taxon>
        <taxon>Metazoa</taxon>
        <taxon>Spiralia</taxon>
        <taxon>Lophotrochozoa</taxon>
        <taxon>Platyhelminthes</taxon>
        <taxon>Trematoda</taxon>
        <taxon>Digenea</taxon>
        <taxon>Plagiorchiida</taxon>
        <taxon>Troglotremata</taxon>
        <taxon>Troglotrematidae</taxon>
        <taxon>Paragonimus</taxon>
    </lineage>
</organism>
<accession>A0A8T0D3H5</accession>
<dbReference type="EMBL" id="JTDF01020591">
    <property type="protein sequence ID" value="KAF8562399.1"/>
    <property type="molecule type" value="Genomic_DNA"/>
</dbReference>
<keyword evidence="3" id="KW-1185">Reference proteome</keyword>